<dbReference type="Gene3D" id="1.10.3720.10">
    <property type="entry name" value="MetI-like"/>
    <property type="match status" value="1"/>
</dbReference>
<evidence type="ECO:0000256" key="5">
    <source>
        <dbReference type="ARBA" id="ARBA00022592"/>
    </source>
</evidence>
<evidence type="ECO:0000259" key="11">
    <source>
        <dbReference type="PROSITE" id="PS50928"/>
    </source>
</evidence>
<proteinExistence type="inferred from homology"/>
<keyword evidence="8 9" id="KW-0472">Membrane</keyword>
<dbReference type="Pfam" id="PF00528">
    <property type="entry name" value="BPD_transp_1"/>
    <property type="match status" value="1"/>
</dbReference>
<dbReference type="GO" id="GO:0006817">
    <property type="term" value="P:phosphate ion transport"/>
    <property type="evidence" value="ECO:0007669"/>
    <property type="project" value="UniProtKB-KW"/>
</dbReference>
<dbReference type="GO" id="GO:0005315">
    <property type="term" value="F:phosphate transmembrane transporter activity"/>
    <property type="evidence" value="ECO:0007669"/>
    <property type="project" value="InterPro"/>
</dbReference>
<comment type="function">
    <text evidence="10">Part of the binding-protein-dependent transport system for phosphate; probably responsible for the translocation of the substrate across the membrane.</text>
</comment>
<dbReference type="eggNOG" id="COG0573">
    <property type="taxonomic scope" value="Bacteria"/>
</dbReference>
<dbReference type="EMBL" id="JGZP01000012">
    <property type="protein sequence ID" value="KFI97325.1"/>
    <property type="molecule type" value="Genomic_DNA"/>
</dbReference>
<comment type="similarity">
    <text evidence="2 10">Belongs to the binding-protein-dependent transport system permease family. CysTW subfamily.</text>
</comment>
<keyword evidence="5 10" id="KW-0592">Phosphate transport</keyword>
<comment type="caution">
    <text evidence="12">The sequence shown here is derived from an EMBL/GenBank/DDBJ whole genome shotgun (WGS) entry which is preliminary data.</text>
</comment>
<evidence type="ECO:0000313" key="13">
    <source>
        <dbReference type="Proteomes" id="UP000029004"/>
    </source>
</evidence>
<feature type="domain" description="ABC transmembrane type-1" evidence="11">
    <location>
        <begin position="81"/>
        <end position="308"/>
    </location>
</feature>
<evidence type="ECO:0000256" key="10">
    <source>
        <dbReference type="RuleBase" id="RU363054"/>
    </source>
</evidence>
<dbReference type="InterPro" id="IPR000515">
    <property type="entry name" value="MetI-like"/>
</dbReference>
<dbReference type="NCBIfam" id="TIGR02138">
    <property type="entry name" value="phosphate_pstC"/>
    <property type="match status" value="1"/>
</dbReference>
<dbReference type="SUPFAM" id="SSF161098">
    <property type="entry name" value="MetI-like"/>
    <property type="match status" value="1"/>
</dbReference>
<feature type="transmembrane region" description="Helical" evidence="9">
    <location>
        <begin position="73"/>
        <end position="106"/>
    </location>
</feature>
<keyword evidence="13" id="KW-1185">Reference proteome</keyword>
<dbReference type="PROSITE" id="PS50928">
    <property type="entry name" value="ABC_TM1"/>
    <property type="match status" value="1"/>
</dbReference>
<protein>
    <recommendedName>
        <fullName evidence="10">Phosphate transport system permease protein</fullName>
    </recommendedName>
</protein>
<evidence type="ECO:0000256" key="1">
    <source>
        <dbReference type="ARBA" id="ARBA00004651"/>
    </source>
</evidence>
<evidence type="ECO:0000313" key="12">
    <source>
        <dbReference type="EMBL" id="KFI97325.1"/>
    </source>
</evidence>
<evidence type="ECO:0000256" key="4">
    <source>
        <dbReference type="ARBA" id="ARBA00022475"/>
    </source>
</evidence>
<evidence type="ECO:0000256" key="2">
    <source>
        <dbReference type="ARBA" id="ARBA00007069"/>
    </source>
</evidence>
<dbReference type="GO" id="GO:0005886">
    <property type="term" value="C:plasma membrane"/>
    <property type="evidence" value="ECO:0007669"/>
    <property type="project" value="UniProtKB-SubCell"/>
</dbReference>
<accession>A0A087DP75</accession>
<name>A0A087DP75_9BIFI</name>
<dbReference type="Proteomes" id="UP000029004">
    <property type="component" value="Unassembled WGS sequence"/>
</dbReference>
<dbReference type="InterPro" id="IPR051124">
    <property type="entry name" value="Phosphate_Transport_Permease"/>
</dbReference>
<evidence type="ECO:0000256" key="6">
    <source>
        <dbReference type="ARBA" id="ARBA00022692"/>
    </source>
</evidence>
<feature type="transmembrane region" description="Helical" evidence="9">
    <location>
        <begin position="169"/>
        <end position="188"/>
    </location>
</feature>
<feature type="transmembrane region" description="Helical" evidence="9">
    <location>
        <begin position="24"/>
        <end position="45"/>
    </location>
</feature>
<keyword evidence="4 10" id="KW-1003">Cell membrane</keyword>
<sequence>MSSQDTPVMQPAGGKTADKVFKGIAYACGILILVVLAAVFLFLFFRAWPLIGGDQSANSATISSFTGGKTDSFWGYVLPLLFGTVLVSILALLIAFFISIGIALFISHYAPKKIATALSYVVDLLAAIPSVIYGLWGGLILVPAIYPFWNWVAHYLGWIPLFAGPAANPQRTVATVAVVLAVMVLPIITSMSRDIFLQTPTLQQEAAYGLGATKWEMIKLAVLPFGKSGIVSASMLALGRALGETMAVLMILSPGLTYSIKLLQASQNQTIAANIAAQYPEANDLGVSTLIGTGLILFLITFVVNYAARKITEKASV</sequence>
<reference evidence="12 13" key="1">
    <citation type="submission" date="2014-03" db="EMBL/GenBank/DDBJ databases">
        <title>Genomics of Bifidobacteria.</title>
        <authorList>
            <person name="Ventura M."/>
            <person name="Milani C."/>
            <person name="Lugli G.A."/>
        </authorList>
    </citation>
    <scope>NUCLEOTIDE SEQUENCE [LARGE SCALE GENOMIC DNA]</scope>
    <source>
        <strain evidence="12 13">DSM 23968</strain>
    </source>
</reference>
<comment type="subcellular location">
    <subcellularLocation>
        <location evidence="1 9">Cell membrane</location>
        <topology evidence="1 9">Multi-pass membrane protein</topology>
    </subcellularLocation>
</comment>
<dbReference type="PANTHER" id="PTHR30425:SF1">
    <property type="entry name" value="PHOSPHATE TRANSPORT SYSTEM PERMEASE PROTEIN PSTC"/>
    <property type="match status" value="1"/>
</dbReference>
<keyword evidence="3 9" id="KW-0813">Transport</keyword>
<evidence type="ECO:0000256" key="3">
    <source>
        <dbReference type="ARBA" id="ARBA00022448"/>
    </source>
</evidence>
<evidence type="ECO:0000256" key="8">
    <source>
        <dbReference type="ARBA" id="ARBA00023136"/>
    </source>
</evidence>
<evidence type="ECO:0000256" key="7">
    <source>
        <dbReference type="ARBA" id="ARBA00022989"/>
    </source>
</evidence>
<comment type="caution">
    <text evidence="10">Lacks conserved residue(s) required for the propagation of feature annotation.</text>
</comment>
<dbReference type="STRING" id="762211.BSTEL_0045"/>
<keyword evidence="7 9" id="KW-1133">Transmembrane helix</keyword>
<feature type="transmembrane region" description="Helical" evidence="9">
    <location>
        <begin position="287"/>
        <end position="308"/>
    </location>
</feature>
<organism evidence="12 13">
    <name type="scientific">Bifidobacterium stellenboschense</name>
    <dbReference type="NCBI Taxonomy" id="762211"/>
    <lineage>
        <taxon>Bacteria</taxon>
        <taxon>Bacillati</taxon>
        <taxon>Actinomycetota</taxon>
        <taxon>Actinomycetes</taxon>
        <taxon>Bifidobacteriales</taxon>
        <taxon>Bifidobacteriaceae</taxon>
        <taxon>Bifidobacterium</taxon>
    </lineage>
</organism>
<dbReference type="InterPro" id="IPR011864">
    <property type="entry name" value="Phosphate_PstC"/>
</dbReference>
<dbReference type="RefSeq" id="WP_034527977.1">
    <property type="nucleotide sequence ID" value="NZ_JGZP01000012.1"/>
</dbReference>
<dbReference type="CDD" id="cd06261">
    <property type="entry name" value="TM_PBP2"/>
    <property type="match status" value="1"/>
</dbReference>
<dbReference type="PANTHER" id="PTHR30425">
    <property type="entry name" value="PHOSPHATE TRANSPORT SYSTEM PERMEASE PROTEIN PST"/>
    <property type="match status" value="1"/>
</dbReference>
<gene>
    <name evidence="12" type="ORF">BSTEL_0045</name>
</gene>
<evidence type="ECO:0000256" key="9">
    <source>
        <dbReference type="RuleBase" id="RU363032"/>
    </source>
</evidence>
<keyword evidence="6 9" id="KW-0812">Transmembrane</keyword>
<dbReference type="InterPro" id="IPR035906">
    <property type="entry name" value="MetI-like_sf"/>
</dbReference>
<dbReference type="AlphaFoldDB" id="A0A087DP75"/>
<feature type="transmembrane region" description="Helical" evidence="9">
    <location>
        <begin position="118"/>
        <end position="149"/>
    </location>
</feature>